<evidence type="ECO:0000256" key="4">
    <source>
        <dbReference type="PROSITE-ProRule" id="PRU00335"/>
    </source>
</evidence>
<keyword evidence="3" id="KW-0804">Transcription</keyword>
<dbReference type="InterPro" id="IPR036271">
    <property type="entry name" value="Tet_transcr_reg_TetR-rel_C_sf"/>
</dbReference>
<keyword evidence="1" id="KW-0805">Transcription regulation</keyword>
<dbReference type="SUPFAM" id="SSF48498">
    <property type="entry name" value="Tetracyclin repressor-like, C-terminal domain"/>
    <property type="match status" value="1"/>
</dbReference>
<dbReference type="InterPro" id="IPR050109">
    <property type="entry name" value="HTH-type_TetR-like_transc_reg"/>
</dbReference>
<dbReference type="Pfam" id="PF17940">
    <property type="entry name" value="TetR_C_31"/>
    <property type="match status" value="1"/>
</dbReference>
<dbReference type="SUPFAM" id="SSF46689">
    <property type="entry name" value="Homeodomain-like"/>
    <property type="match status" value="1"/>
</dbReference>
<evidence type="ECO:0000256" key="2">
    <source>
        <dbReference type="ARBA" id="ARBA00023125"/>
    </source>
</evidence>
<keyword evidence="7" id="KW-1185">Reference proteome</keyword>
<evidence type="ECO:0000313" key="7">
    <source>
        <dbReference type="Proteomes" id="UP001519295"/>
    </source>
</evidence>
<organism evidence="6 7">
    <name type="scientific">Pseudonocardia parietis</name>
    <dbReference type="NCBI Taxonomy" id="570936"/>
    <lineage>
        <taxon>Bacteria</taxon>
        <taxon>Bacillati</taxon>
        <taxon>Actinomycetota</taxon>
        <taxon>Actinomycetes</taxon>
        <taxon>Pseudonocardiales</taxon>
        <taxon>Pseudonocardiaceae</taxon>
        <taxon>Pseudonocardia</taxon>
    </lineage>
</organism>
<name>A0ABS4VWI6_9PSEU</name>
<reference evidence="6 7" key="1">
    <citation type="submission" date="2021-03" db="EMBL/GenBank/DDBJ databases">
        <title>Sequencing the genomes of 1000 actinobacteria strains.</title>
        <authorList>
            <person name="Klenk H.-P."/>
        </authorList>
    </citation>
    <scope>NUCLEOTIDE SEQUENCE [LARGE SCALE GENOMIC DNA]</scope>
    <source>
        <strain evidence="6 7">DSM 45256</strain>
    </source>
</reference>
<feature type="DNA-binding region" description="H-T-H motif" evidence="4">
    <location>
        <begin position="31"/>
        <end position="50"/>
    </location>
</feature>
<dbReference type="Proteomes" id="UP001519295">
    <property type="component" value="Unassembled WGS sequence"/>
</dbReference>
<dbReference type="Pfam" id="PF00440">
    <property type="entry name" value="TetR_N"/>
    <property type="match status" value="1"/>
</dbReference>
<proteinExistence type="predicted"/>
<dbReference type="InterPro" id="IPR041583">
    <property type="entry name" value="TetR_C_31"/>
</dbReference>
<dbReference type="PROSITE" id="PS50977">
    <property type="entry name" value="HTH_TETR_2"/>
    <property type="match status" value="1"/>
</dbReference>
<gene>
    <name evidence="6" type="ORF">JOF36_003986</name>
</gene>
<dbReference type="RefSeq" id="WP_210028943.1">
    <property type="nucleotide sequence ID" value="NZ_JAGINU010000001.1"/>
</dbReference>
<protein>
    <submittedName>
        <fullName evidence="6">AcrR family transcriptional regulator</fullName>
    </submittedName>
</protein>
<evidence type="ECO:0000259" key="5">
    <source>
        <dbReference type="PROSITE" id="PS50977"/>
    </source>
</evidence>
<dbReference type="EMBL" id="JAGINU010000001">
    <property type="protein sequence ID" value="MBP2368290.1"/>
    <property type="molecule type" value="Genomic_DNA"/>
</dbReference>
<dbReference type="InterPro" id="IPR001647">
    <property type="entry name" value="HTH_TetR"/>
</dbReference>
<comment type="caution">
    <text evidence="6">The sequence shown here is derived from an EMBL/GenBank/DDBJ whole genome shotgun (WGS) entry which is preliminary data.</text>
</comment>
<dbReference type="Gene3D" id="1.10.357.10">
    <property type="entry name" value="Tetracycline Repressor, domain 2"/>
    <property type="match status" value="1"/>
</dbReference>
<feature type="domain" description="HTH tetR-type" evidence="5">
    <location>
        <begin position="8"/>
        <end position="68"/>
    </location>
</feature>
<evidence type="ECO:0000256" key="3">
    <source>
        <dbReference type="ARBA" id="ARBA00023163"/>
    </source>
</evidence>
<dbReference type="PANTHER" id="PTHR30055">
    <property type="entry name" value="HTH-TYPE TRANSCRIPTIONAL REGULATOR RUTR"/>
    <property type="match status" value="1"/>
</dbReference>
<accession>A0ABS4VWI6</accession>
<dbReference type="PRINTS" id="PR00455">
    <property type="entry name" value="HTHTETR"/>
</dbReference>
<evidence type="ECO:0000313" key="6">
    <source>
        <dbReference type="EMBL" id="MBP2368290.1"/>
    </source>
</evidence>
<dbReference type="PANTHER" id="PTHR30055:SF234">
    <property type="entry name" value="HTH-TYPE TRANSCRIPTIONAL REGULATOR BETI"/>
    <property type="match status" value="1"/>
</dbReference>
<keyword evidence="2 4" id="KW-0238">DNA-binding</keyword>
<dbReference type="InterPro" id="IPR009057">
    <property type="entry name" value="Homeodomain-like_sf"/>
</dbReference>
<sequence>MTSAQRGHEVRQRLLDAAAELIAERGWAAVSTRAVAERAGVAPGLVHYHFTSVQELLSRAAIAVMHRVTVETGPLLAGAGDPGELAEALVASLGAYSGTDPVSVLFVETYLAATRDPELRAGVAEVIAQFRSGLAIRLAELGLADPESTAAVLCAAIDGLVLQQALDPTLSAAAVRPVIRRTLVTTERQEDGP</sequence>
<evidence type="ECO:0000256" key="1">
    <source>
        <dbReference type="ARBA" id="ARBA00023015"/>
    </source>
</evidence>